<dbReference type="AlphaFoldDB" id="A0A2V1IZG4"/>
<proteinExistence type="predicted"/>
<gene>
    <name evidence="1" type="ORF">C5O25_06140</name>
</gene>
<evidence type="ECO:0000313" key="2">
    <source>
        <dbReference type="Proteomes" id="UP000244925"/>
    </source>
</evidence>
<sequence>MVLPKIFRHGETIYDITNAVVINGDVRTNSVTSLGIGGVLVTGSVMMYNNGIVDEWHKTYPEIEIIEP</sequence>
<dbReference type="EMBL" id="PUBV01000009">
    <property type="protein sequence ID" value="PWB07936.1"/>
    <property type="molecule type" value="Genomic_DNA"/>
</dbReference>
<accession>A0A2V1IZG4</accession>
<name>A0A2V1IZG4_9BACT</name>
<protein>
    <submittedName>
        <fullName evidence="1">Uncharacterized protein</fullName>
    </submittedName>
</protein>
<evidence type="ECO:0000313" key="1">
    <source>
        <dbReference type="EMBL" id="PWB07936.1"/>
    </source>
</evidence>
<reference evidence="2" key="1">
    <citation type="submission" date="2018-02" db="EMBL/GenBank/DDBJ databases">
        <authorList>
            <person name="Clavel T."/>
            <person name="Strowig T."/>
        </authorList>
    </citation>
    <scope>NUCLEOTIDE SEQUENCE [LARGE SCALE GENOMIC DNA]</scope>
    <source>
        <strain evidence="2">DSM 100764</strain>
    </source>
</reference>
<dbReference type="Proteomes" id="UP000244925">
    <property type="component" value="Unassembled WGS sequence"/>
</dbReference>
<organism evidence="1 2">
    <name type="scientific">Paramuribaculum intestinale</name>
    <dbReference type="NCBI Taxonomy" id="2094151"/>
    <lineage>
        <taxon>Bacteria</taxon>
        <taxon>Pseudomonadati</taxon>
        <taxon>Bacteroidota</taxon>
        <taxon>Bacteroidia</taxon>
        <taxon>Bacteroidales</taxon>
        <taxon>Muribaculaceae</taxon>
        <taxon>Paramuribaculum</taxon>
    </lineage>
</organism>
<keyword evidence="2" id="KW-1185">Reference proteome</keyword>
<comment type="caution">
    <text evidence="1">The sequence shown here is derived from an EMBL/GenBank/DDBJ whole genome shotgun (WGS) entry which is preliminary data.</text>
</comment>